<dbReference type="SUPFAM" id="SSF52091">
    <property type="entry name" value="SpoIIaa-like"/>
    <property type="match status" value="1"/>
</dbReference>
<organism evidence="7 8">
    <name type="scientific">Nocardioides taihuensis</name>
    <dbReference type="NCBI Taxonomy" id="1835606"/>
    <lineage>
        <taxon>Bacteria</taxon>
        <taxon>Bacillati</taxon>
        <taxon>Actinomycetota</taxon>
        <taxon>Actinomycetes</taxon>
        <taxon>Propionibacteriales</taxon>
        <taxon>Nocardioidaceae</taxon>
        <taxon>Nocardioides</taxon>
    </lineage>
</organism>
<keyword evidence="8" id="KW-1185">Reference proteome</keyword>
<feature type="domain" description="STAS" evidence="5">
    <location>
        <begin position="185"/>
        <end position="307"/>
    </location>
</feature>
<evidence type="ECO:0000256" key="4">
    <source>
        <dbReference type="ARBA" id="ARBA00023163"/>
    </source>
</evidence>
<evidence type="ECO:0000256" key="3">
    <source>
        <dbReference type="ARBA" id="ARBA00023015"/>
    </source>
</evidence>
<dbReference type="InterPro" id="IPR036388">
    <property type="entry name" value="WH-like_DNA-bd_sf"/>
</dbReference>
<evidence type="ECO:0000313" key="8">
    <source>
        <dbReference type="Proteomes" id="UP001596087"/>
    </source>
</evidence>
<evidence type="ECO:0000259" key="6">
    <source>
        <dbReference type="PROSITE" id="PS50921"/>
    </source>
</evidence>
<dbReference type="SMART" id="SM00065">
    <property type="entry name" value="GAF"/>
    <property type="match status" value="1"/>
</dbReference>
<dbReference type="InterPro" id="IPR002645">
    <property type="entry name" value="STAS_dom"/>
</dbReference>
<proteinExistence type="predicted"/>
<dbReference type="InterPro" id="IPR003018">
    <property type="entry name" value="GAF"/>
</dbReference>
<dbReference type="InterPro" id="IPR005561">
    <property type="entry name" value="ANTAR"/>
</dbReference>
<dbReference type="EMBL" id="JBHSKD010000003">
    <property type="protein sequence ID" value="MFC5175539.1"/>
    <property type="molecule type" value="Genomic_DNA"/>
</dbReference>
<comment type="caution">
    <text evidence="7">The sequence shown here is derived from an EMBL/GenBank/DDBJ whole genome shotgun (WGS) entry which is preliminary data.</text>
</comment>
<dbReference type="Gene3D" id="3.30.750.24">
    <property type="entry name" value="STAS domain"/>
    <property type="match status" value="1"/>
</dbReference>
<sequence length="515" mass="54957">MAPEIHHQPPHSLLLHDASTSAVRRLEALVAEAVARGDKVLHLHVGTDQEALTRLTSWLPERIAETGRLELIGVGGEHEATGGRHERVLERWRARVHEAHDAGYAGVTISSDSGARLEVVQDPDELLALERGLHELAGEPGTTVLCCYPLEATTAVRDDLPARLAAVHFERTHDELWAARARGGILCLEGELEASNADRVRAVLEAALAAAMHTIDLRAVTYASPEAIDVLRTLADAADGHGETVRLIRVPAIVERALAVSNLLVHPGLAVHPTDPPATDPGDPSGNLRVAEVFGELSRLEEATNEAEATAGLARILADVIPAADHLSVTVGEPANPRVIDSTDQEAQKLDGLQMQAEEGPCQSAWETGSMVHTPDLRTDVRWPILTDLSRDADVISVLALPVAGEGGTAGVINAYSSKAGAFGQIDVAVAELAAFAVGQVFRHVNQTRELNDMIGNLRAALTSRSVIDQAKGILMWRHGYSPDEAFAALSTASQQQNVKLRELAALLVAEAVED</sequence>
<dbReference type="Pfam" id="PF13185">
    <property type="entry name" value="GAF_2"/>
    <property type="match status" value="1"/>
</dbReference>
<dbReference type="Pfam" id="PF03861">
    <property type="entry name" value="ANTAR"/>
    <property type="match status" value="1"/>
</dbReference>
<dbReference type="Gene3D" id="1.10.10.10">
    <property type="entry name" value="Winged helix-like DNA-binding domain superfamily/Winged helix DNA-binding domain"/>
    <property type="match status" value="1"/>
</dbReference>
<dbReference type="InterPro" id="IPR058548">
    <property type="entry name" value="MlaB-like_STAS"/>
</dbReference>
<protein>
    <submittedName>
        <fullName evidence="7">ANTAR domain-containing protein</fullName>
    </submittedName>
</protein>
<keyword evidence="4" id="KW-0804">Transcription</keyword>
<dbReference type="InterPro" id="IPR025847">
    <property type="entry name" value="MEDS_domain"/>
</dbReference>
<keyword evidence="2" id="KW-0418">Kinase</keyword>
<keyword evidence="1" id="KW-0808">Transferase</keyword>
<dbReference type="InterPro" id="IPR011006">
    <property type="entry name" value="CheY-like_superfamily"/>
</dbReference>
<evidence type="ECO:0000259" key="5">
    <source>
        <dbReference type="PROSITE" id="PS50801"/>
    </source>
</evidence>
<evidence type="ECO:0000313" key="7">
    <source>
        <dbReference type="EMBL" id="MFC5175539.1"/>
    </source>
</evidence>
<dbReference type="Proteomes" id="UP001596087">
    <property type="component" value="Unassembled WGS sequence"/>
</dbReference>
<dbReference type="SUPFAM" id="SSF52172">
    <property type="entry name" value="CheY-like"/>
    <property type="match status" value="1"/>
</dbReference>
<dbReference type="InterPro" id="IPR036513">
    <property type="entry name" value="STAS_dom_sf"/>
</dbReference>
<dbReference type="Pfam" id="PF13466">
    <property type="entry name" value="STAS_2"/>
    <property type="match status" value="1"/>
</dbReference>
<dbReference type="Gene3D" id="3.30.450.40">
    <property type="match status" value="1"/>
</dbReference>
<keyword evidence="3" id="KW-0805">Transcription regulation</keyword>
<feature type="domain" description="ANTAR" evidence="6">
    <location>
        <begin position="448"/>
        <end position="509"/>
    </location>
</feature>
<dbReference type="Pfam" id="PF14417">
    <property type="entry name" value="MEDS"/>
    <property type="match status" value="1"/>
</dbReference>
<evidence type="ECO:0000256" key="1">
    <source>
        <dbReference type="ARBA" id="ARBA00022679"/>
    </source>
</evidence>
<dbReference type="InterPro" id="IPR029016">
    <property type="entry name" value="GAF-like_dom_sf"/>
</dbReference>
<dbReference type="SUPFAM" id="SSF55781">
    <property type="entry name" value="GAF domain-like"/>
    <property type="match status" value="1"/>
</dbReference>
<name>A0ABW0BDZ1_9ACTN</name>
<dbReference type="SMART" id="SM01012">
    <property type="entry name" value="ANTAR"/>
    <property type="match status" value="1"/>
</dbReference>
<accession>A0ABW0BDZ1</accession>
<evidence type="ECO:0000256" key="2">
    <source>
        <dbReference type="ARBA" id="ARBA00022777"/>
    </source>
</evidence>
<dbReference type="RefSeq" id="WP_378586475.1">
    <property type="nucleotide sequence ID" value="NZ_JBHSKD010000003.1"/>
</dbReference>
<dbReference type="PROSITE" id="PS50801">
    <property type="entry name" value="STAS"/>
    <property type="match status" value="1"/>
</dbReference>
<gene>
    <name evidence="7" type="ORF">ACFPGP_02565</name>
</gene>
<reference evidence="8" key="1">
    <citation type="journal article" date="2019" name="Int. J. Syst. Evol. Microbiol.">
        <title>The Global Catalogue of Microorganisms (GCM) 10K type strain sequencing project: providing services to taxonomists for standard genome sequencing and annotation.</title>
        <authorList>
            <consortium name="The Broad Institute Genomics Platform"/>
            <consortium name="The Broad Institute Genome Sequencing Center for Infectious Disease"/>
            <person name="Wu L."/>
            <person name="Ma J."/>
        </authorList>
    </citation>
    <scope>NUCLEOTIDE SEQUENCE [LARGE SCALE GENOMIC DNA]</scope>
    <source>
        <strain evidence="8">DFY41</strain>
    </source>
</reference>
<dbReference type="PROSITE" id="PS50921">
    <property type="entry name" value="ANTAR"/>
    <property type="match status" value="1"/>
</dbReference>